<feature type="region of interest" description="Disordered" evidence="1">
    <location>
        <begin position="1"/>
        <end position="23"/>
    </location>
</feature>
<sequence length="139" mass="15323">MAKSPLADKSTRAKKPPYRPPEQSMVGQVVDSAVLLVLVVASLFAPVYFGLAGGGKIDLSFADKSWAGMGQTPLMQGIWEKLGYTADTAAPVIASRFDYSFSWPMFLLTALVVLVYFGFLLRFSEKEYRDVIAERFDGK</sequence>
<organism evidence="3 4">
    <name type="scientific">Labrys monachus</name>
    <dbReference type="NCBI Taxonomy" id="217067"/>
    <lineage>
        <taxon>Bacteria</taxon>
        <taxon>Pseudomonadati</taxon>
        <taxon>Pseudomonadota</taxon>
        <taxon>Alphaproteobacteria</taxon>
        <taxon>Hyphomicrobiales</taxon>
        <taxon>Xanthobacteraceae</taxon>
        <taxon>Labrys</taxon>
    </lineage>
</organism>
<dbReference type="RefSeq" id="WP_307434130.1">
    <property type="nucleotide sequence ID" value="NZ_JAUSVK010000001.1"/>
</dbReference>
<dbReference type="EMBL" id="JAUSVK010000001">
    <property type="protein sequence ID" value="MDQ0395434.1"/>
    <property type="molecule type" value="Genomic_DNA"/>
</dbReference>
<keyword evidence="2" id="KW-0472">Membrane</keyword>
<evidence type="ECO:0000313" key="3">
    <source>
        <dbReference type="EMBL" id="MDQ0395434.1"/>
    </source>
</evidence>
<comment type="caution">
    <text evidence="3">The sequence shown here is derived from an EMBL/GenBank/DDBJ whole genome shotgun (WGS) entry which is preliminary data.</text>
</comment>
<accession>A0ABU0FLF9</accession>
<evidence type="ECO:0000256" key="1">
    <source>
        <dbReference type="SAM" id="MobiDB-lite"/>
    </source>
</evidence>
<feature type="transmembrane region" description="Helical" evidence="2">
    <location>
        <begin position="29"/>
        <end position="51"/>
    </location>
</feature>
<evidence type="ECO:0000313" key="4">
    <source>
        <dbReference type="Proteomes" id="UP001237448"/>
    </source>
</evidence>
<keyword evidence="2" id="KW-0812">Transmembrane</keyword>
<feature type="transmembrane region" description="Helical" evidence="2">
    <location>
        <begin position="101"/>
        <end position="121"/>
    </location>
</feature>
<protein>
    <submittedName>
        <fullName evidence="3">Uncharacterized protein</fullName>
    </submittedName>
</protein>
<gene>
    <name evidence="3" type="ORF">J3R73_005226</name>
</gene>
<proteinExistence type="predicted"/>
<reference evidence="3 4" key="1">
    <citation type="submission" date="2023-07" db="EMBL/GenBank/DDBJ databases">
        <title>Genomic Encyclopedia of Type Strains, Phase IV (KMG-IV): sequencing the most valuable type-strain genomes for metagenomic binning, comparative biology and taxonomic classification.</title>
        <authorList>
            <person name="Goeker M."/>
        </authorList>
    </citation>
    <scope>NUCLEOTIDE SEQUENCE [LARGE SCALE GENOMIC DNA]</scope>
    <source>
        <strain evidence="3 4">DSM 5896</strain>
    </source>
</reference>
<dbReference type="Proteomes" id="UP001237448">
    <property type="component" value="Unassembled WGS sequence"/>
</dbReference>
<keyword evidence="2" id="KW-1133">Transmembrane helix</keyword>
<keyword evidence="4" id="KW-1185">Reference proteome</keyword>
<evidence type="ECO:0000256" key="2">
    <source>
        <dbReference type="SAM" id="Phobius"/>
    </source>
</evidence>
<name>A0ABU0FLF9_9HYPH</name>